<comment type="caution">
    <text evidence="10">The sequence shown here is derived from an EMBL/GenBank/DDBJ whole genome shotgun (WGS) entry which is preliminary data.</text>
</comment>
<dbReference type="InterPro" id="IPR017871">
    <property type="entry name" value="ABC_transporter-like_CS"/>
</dbReference>
<evidence type="ECO:0000313" key="11">
    <source>
        <dbReference type="Proteomes" id="UP000260773"/>
    </source>
</evidence>
<sequence>MSDIEVRHLSKSFELKGETVDALKDINLSIKPGDIYGIIGMSGAGKSTLVRCLNFLERPTEGEVLVGGKDLSTLTEKELRKQRQEIAMIFQHFNLLMQKNVIDNICFPLLLRGEKKADARRRAMELLKLVDLEEKANAYPSQLSGGQKQRVAIARALASDPKILLCDEATSALDPQTTASILALLKDINEKFGITIVIITHQMAVIREICKHVAILNHGVLVEEGEVEEIFNHPKSEAARELILGDISENQWNGENRQRDRVLEDKCLRIVFTENSAFEPVIANMILKFGVPVNILKADTKNVGGIAKGEMILGLPEGHELQEQIKAYMVEKGLEIEEVTQYV</sequence>
<dbReference type="InterPro" id="IPR003593">
    <property type="entry name" value="AAA+_ATPase"/>
</dbReference>
<gene>
    <name evidence="10" type="ORF">DW070_07535</name>
</gene>
<keyword evidence="3" id="KW-1003">Cell membrane</keyword>
<dbReference type="GO" id="GO:0006865">
    <property type="term" value="P:amino acid transport"/>
    <property type="evidence" value="ECO:0007669"/>
    <property type="project" value="UniProtKB-KW"/>
</dbReference>
<keyword evidence="8" id="KW-0472">Membrane</keyword>
<evidence type="ECO:0000256" key="6">
    <source>
        <dbReference type="ARBA" id="ARBA00022967"/>
    </source>
</evidence>
<organism evidence="10 11">
    <name type="scientific">Coprococcus catus</name>
    <dbReference type="NCBI Taxonomy" id="116085"/>
    <lineage>
        <taxon>Bacteria</taxon>
        <taxon>Bacillati</taxon>
        <taxon>Bacillota</taxon>
        <taxon>Clostridia</taxon>
        <taxon>Lachnospirales</taxon>
        <taxon>Lachnospiraceae</taxon>
        <taxon>Coprococcus</taxon>
    </lineage>
</organism>
<keyword evidence="5 10" id="KW-0067">ATP-binding</keyword>
<evidence type="ECO:0000256" key="1">
    <source>
        <dbReference type="ARBA" id="ARBA00005417"/>
    </source>
</evidence>
<proteinExistence type="inferred from homology"/>
<dbReference type="CDD" id="cd03258">
    <property type="entry name" value="ABC_MetN_methionine_transporter"/>
    <property type="match status" value="1"/>
</dbReference>
<dbReference type="EMBL" id="QVEP01000014">
    <property type="protein sequence ID" value="RGB80043.1"/>
    <property type="molecule type" value="Genomic_DNA"/>
</dbReference>
<dbReference type="InterPro" id="IPR041701">
    <property type="entry name" value="MetN_ABC"/>
</dbReference>
<dbReference type="GO" id="GO:0005524">
    <property type="term" value="F:ATP binding"/>
    <property type="evidence" value="ECO:0007669"/>
    <property type="project" value="UniProtKB-KW"/>
</dbReference>
<feature type="domain" description="ABC transporter" evidence="9">
    <location>
        <begin position="4"/>
        <end position="243"/>
    </location>
</feature>
<dbReference type="PANTHER" id="PTHR43166">
    <property type="entry name" value="AMINO ACID IMPORT ATP-BINDING PROTEIN"/>
    <property type="match status" value="1"/>
</dbReference>
<evidence type="ECO:0000256" key="4">
    <source>
        <dbReference type="ARBA" id="ARBA00022741"/>
    </source>
</evidence>
<dbReference type="Pfam" id="PF09383">
    <property type="entry name" value="NIL"/>
    <property type="match status" value="1"/>
</dbReference>
<evidence type="ECO:0000256" key="3">
    <source>
        <dbReference type="ARBA" id="ARBA00022475"/>
    </source>
</evidence>
<reference evidence="10 11" key="1">
    <citation type="submission" date="2018-08" db="EMBL/GenBank/DDBJ databases">
        <title>A genome reference for cultivated species of the human gut microbiota.</title>
        <authorList>
            <person name="Zou Y."/>
            <person name="Xue W."/>
            <person name="Luo G."/>
        </authorList>
    </citation>
    <scope>NUCLEOTIDE SEQUENCE [LARGE SCALE GENOMIC DNA]</scope>
    <source>
        <strain evidence="10 11">AF45-17</strain>
    </source>
</reference>
<name>A0A3E2TNT2_9FIRM</name>
<evidence type="ECO:0000256" key="5">
    <source>
        <dbReference type="ARBA" id="ARBA00022840"/>
    </source>
</evidence>
<protein>
    <submittedName>
        <fullName evidence="10">ATP-binding cassette domain-containing protein</fullName>
    </submittedName>
</protein>
<dbReference type="Proteomes" id="UP000260773">
    <property type="component" value="Unassembled WGS sequence"/>
</dbReference>
<keyword evidence="2" id="KW-0813">Transport</keyword>
<dbReference type="Pfam" id="PF00005">
    <property type="entry name" value="ABC_tran"/>
    <property type="match status" value="1"/>
</dbReference>
<dbReference type="InterPro" id="IPR050086">
    <property type="entry name" value="MetN_ABC_transporter-like"/>
</dbReference>
<dbReference type="Gene3D" id="3.40.50.300">
    <property type="entry name" value="P-loop containing nucleotide triphosphate hydrolases"/>
    <property type="match status" value="1"/>
</dbReference>
<comment type="similarity">
    <text evidence="1">Belongs to the ABC transporter superfamily.</text>
</comment>
<keyword evidence="4" id="KW-0547">Nucleotide-binding</keyword>
<dbReference type="InterPro" id="IPR018449">
    <property type="entry name" value="NIL_domain"/>
</dbReference>
<dbReference type="FunFam" id="3.40.50.300:FF:000056">
    <property type="entry name" value="Cell division ATP-binding protein FtsE"/>
    <property type="match status" value="1"/>
</dbReference>
<keyword evidence="6" id="KW-1278">Translocase</keyword>
<dbReference type="RefSeq" id="WP_117528120.1">
    <property type="nucleotide sequence ID" value="NZ_JAQDKA010000005.1"/>
</dbReference>
<dbReference type="GO" id="GO:0016887">
    <property type="term" value="F:ATP hydrolysis activity"/>
    <property type="evidence" value="ECO:0007669"/>
    <property type="project" value="InterPro"/>
</dbReference>
<evidence type="ECO:0000259" key="9">
    <source>
        <dbReference type="PROSITE" id="PS50893"/>
    </source>
</evidence>
<evidence type="ECO:0000256" key="7">
    <source>
        <dbReference type="ARBA" id="ARBA00022970"/>
    </source>
</evidence>
<dbReference type="SUPFAM" id="SSF55021">
    <property type="entry name" value="ACT-like"/>
    <property type="match status" value="1"/>
</dbReference>
<evidence type="ECO:0000256" key="2">
    <source>
        <dbReference type="ARBA" id="ARBA00022448"/>
    </source>
</evidence>
<evidence type="ECO:0000256" key="8">
    <source>
        <dbReference type="ARBA" id="ARBA00023136"/>
    </source>
</evidence>
<accession>A0A3E2TNT2</accession>
<dbReference type="SMART" id="SM00382">
    <property type="entry name" value="AAA"/>
    <property type="match status" value="1"/>
</dbReference>
<keyword evidence="7" id="KW-0029">Amino-acid transport</keyword>
<dbReference type="SUPFAM" id="SSF52540">
    <property type="entry name" value="P-loop containing nucleoside triphosphate hydrolases"/>
    <property type="match status" value="1"/>
</dbReference>
<dbReference type="InterPro" id="IPR045865">
    <property type="entry name" value="ACT-like_dom_sf"/>
</dbReference>
<dbReference type="GO" id="GO:0005886">
    <property type="term" value="C:plasma membrane"/>
    <property type="evidence" value="ECO:0007669"/>
    <property type="project" value="UniProtKB-ARBA"/>
</dbReference>
<dbReference type="PROSITE" id="PS50893">
    <property type="entry name" value="ABC_TRANSPORTER_2"/>
    <property type="match status" value="1"/>
</dbReference>
<dbReference type="PROSITE" id="PS00211">
    <property type="entry name" value="ABC_TRANSPORTER_1"/>
    <property type="match status" value="1"/>
</dbReference>
<dbReference type="AlphaFoldDB" id="A0A3E2TNT2"/>
<dbReference type="InterPro" id="IPR027417">
    <property type="entry name" value="P-loop_NTPase"/>
</dbReference>
<dbReference type="Gene3D" id="3.30.70.260">
    <property type="match status" value="1"/>
</dbReference>
<dbReference type="PANTHER" id="PTHR43166:SF30">
    <property type="entry name" value="METHIONINE IMPORT ATP-BINDING PROTEIN METN"/>
    <property type="match status" value="1"/>
</dbReference>
<dbReference type="SMART" id="SM00930">
    <property type="entry name" value="NIL"/>
    <property type="match status" value="1"/>
</dbReference>
<evidence type="ECO:0000313" key="10">
    <source>
        <dbReference type="EMBL" id="RGB80043.1"/>
    </source>
</evidence>
<dbReference type="InterPro" id="IPR003439">
    <property type="entry name" value="ABC_transporter-like_ATP-bd"/>
</dbReference>